<keyword evidence="3" id="KW-1185">Reference proteome</keyword>
<evidence type="ECO:0000313" key="2">
    <source>
        <dbReference type="EnsemblMetazoa" id="GMOY014202.P1360"/>
    </source>
</evidence>
<accession>A0ABK9NGN6</accession>
<name>A0ABK9NGN6_GLOMM</name>
<sequence>MYFFGLIFDFISILSLIKGINKKKTRNNVIIGQGCHYISYATSLNVVAPSIW</sequence>
<proteinExistence type="predicted"/>
<dbReference type="EMBL" id="CCAG010023102">
    <property type="status" value="NOT_ANNOTATED_CDS"/>
    <property type="molecule type" value="Genomic_DNA"/>
</dbReference>
<evidence type="ECO:0000256" key="1">
    <source>
        <dbReference type="SAM" id="SignalP"/>
    </source>
</evidence>
<keyword evidence="1" id="KW-0732">Signal</keyword>
<dbReference type="Proteomes" id="UP000092444">
    <property type="component" value="Unassembled WGS sequence"/>
</dbReference>
<organism evidence="2 3">
    <name type="scientific">Glossina morsitans morsitans</name>
    <name type="common">Savannah tsetse fly</name>
    <dbReference type="NCBI Taxonomy" id="37546"/>
    <lineage>
        <taxon>Eukaryota</taxon>
        <taxon>Metazoa</taxon>
        <taxon>Ecdysozoa</taxon>
        <taxon>Arthropoda</taxon>
        <taxon>Hexapoda</taxon>
        <taxon>Insecta</taxon>
        <taxon>Pterygota</taxon>
        <taxon>Neoptera</taxon>
        <taxon>Endopterygota</taxon>
        <taxon>Diptera</taxon>
        <taxon>Brachycera</taxon>
        <taxon>Muscomorpha</taxon>
        <taxon>Hippoboscoidea</taxon>
        <taxon>Glossinidae</taxon>
        <taxon>Glossina</taxon>
    </lineage>
</organism>
<feature type="chain" id="PRO_5045428581" evidence="1">
    <location>
        <begin position="20"/>
        <end position="52"/>
    </location>
</feature>
<protein>
    <submittedName>
        <fullName evidence="2">Uncharacterized protein</fullName>
    </submittedName>
</protein>
<feature type="signal peptide" evidence="1">
    <location>
        <begin position="1"/>
        <end position="19"/>
    </location>
</feature>
<dbReference type="EnsemblMetazoa" id="GMOY014202.R1360">
    <property type="protein sequence ID" value="GMOY014202.P1360"/>
    <property type="gene ID" value="GMOY014202"/>
</dbReference>
<reference evidence="2" key="1">
    <citation type="submission" date="2025-05" db="UniProtKB">
        <authorList>
            <consortium name="EnsemblMetazoa"/>
        </authorList>
    </citation>
    <scope>IDENTIFICATION</scope>
    <source>
        <strain evidence="2">Yale</strain>
    </source>
</reference>
<evidence type="ECO:0000313" key="3">
    <source>
        <dbReference type="Proteomes" id="UP000092444"/>
    </source>
</evidence>